<gene>
    <name evidence="2" type="ORF">WMO66_08210</name>
</gene>
<keyword evidence="3" id="KW-1185">Reference proteome</keyword>
<reference evidence="2 3" key="1">
    <citation type="submission" date="2024-03" db="EMBL/GenBank/DDBJ databases">
        <title>Human intestinal bacterial collection.</title>
        <authorList>
            <person name="Pauvert C."/>
            <person name="Hitch T.C.A."/>
            <person name="Clavel T."/>
        </authorList>
    </citation>
    <scope>NUCLEOTIDE SEQUENCE [LARGE SCALE GENOMIC DNA]</scope>
    <source>
        <strain evidence="2 3">CLA-AA-H192</strain>
    </source>
</reference>
<dbReference type="Proteomes" id="UP001491552">
    <property type="component" value="Unassembled WGS sequence"/>
</dbReference>
<evidence type="ECO:0000313" key="3">
    <source>
        <dbReference type="Proteomes" id="UP001491552"/>
    </source>
</evidence>
<name>A0ABV1G736_9FIRM</name>
<accession>A0ABV1G736</accession>
<evidence type="ECO:0000256" key="1">
    <source>
        <dbReference type="SAM" id="MobiDB-lite"/>
    </source>
</evidence>
<comment type="caution">
    <text evidence="2">The sequence shown here is derived from an EMBL/GenBank/DDBJ whole genome shotgun (WGS) entry which is preliminary data.</text>
</comment>
<dbReference type="InterPro" id="IPR036390">
    <property type="entry name" value="WH_DNA-bd_sf"/>
</dbReference>
<organism evidence="2 3">
    <name type="scientific">Faecousia intestinalis</name>
    <dbReference type="NCBI Taxonomy" id="3133167"/>
    <lineage>
        <taxon>Bacteria</taxon>
        <taxon>Bacillati</taxon>
        <taxon>Bacillota</taxon>
        <taxon>Clostridia</taxon>
        <taxon>Eubacteriales</taxon>
        <taxon>Oscillospiraceae</taxon>
        <taxon>Faecousia</taxon>
    </lineage>
</organism>
<protein>
    <submittedName>
        <fullName evidence="2">Helix-turn-helix domain-containing protein</fullName>
    </submittedName>
</protein>
<dbReference type="EMBL" id="JBBMFF010000221">
    <property type="protein sequence ID" value="MEQ2511226.1"/>
    <property type="molecule type" value="Genomic_DNA"/>
</dbReference>
<evidence type="ECO:0000313" key="2">
    <source>
        <dbReference type="EMBL" id="MEQ2511226.1"/>
    </source>
</evidence>
<dbReference type="RefSeq" id="WP_349135932.1">
    <property type="nucleotide sequence ID" value="NZ_JBBMFF010000221.1"/>
</dbReference>
<proteinExistence type="predicted"/>
<dbReference type="InterPro" id="IPR036388">
    <property type="entry name" value="WH-like_DNA-bd_sf"/>
</dbReference>
<dbReference type="SUPFAM" id="SSF46785">
    <property type="entry name" value="Winged helix' DNA-binding domain"/>
    <property type="match status" value="1"/>
</dbReference>
<dbReference type="Pfam" id="PF13730">
    <property type="entry name" value="HTH_36"/>
    <property type="match status" value="1"/>
</dbReference>
<sequence>MFQRWPKRDPNKHYYLVPNEVFNLGLSSHEIAVYNYLLRCEDRRTYQCHPSYRTIGRAVQLSENTVRKYVAGLEEKGLIRTEPSTVTTKDGRVRNGSLIYTIRPIQEALELNYHRQFLQAERDMERARAEKRLAELNQQNKKKEEESA</sequence>
<dbReference type="Gene3D" id="1.10.10.10">
    <property type="entry name" value="Winged helix-like DNA-binding domain superfamily/Winged helix DNA-binding domain"/>
    <property type="match status" value="1"/>
</dbReference>
<feature type="region of interest" description="Disordered" evidence="1">
    <location>
        <begin position="129"/>
        <end position="148"/>
    </location>
</feature>